<keyword evidence="3 5" id="KW-0378">Hydrolase</keyword>
<evidence type="ECO:0000256" key="5">
    <source>
        <dbReference type="HAMAP-Rule" id="MF_00378"/>
    </source>
</evidence>
<dbReference type="InterPro" id="IPR003753">
    <property type="entry name" value="Exonuc_VII_L"/>
</dbReference>
<evidence type="ECO:0000313" key="10">
    <source>
        <dbReference type="Proteomes" id="UP000255233"/>
    </source>
</evidence>
<dbReference type="HAMAP" id="MF_00378">
    <property type="entry name" value="Exonuc_7_L"/>
    <property type="match status" value="1"/>
</dbReference>
<dbReference type="GO" id="GO:0009318">
    <property type="term" value="C:exodeoxyribonuclease VII complex"/>
    <property type="evidence" value="ECO:0007669"/>
    <property type="project" value="UniProtKB-UniRule"/>
</dbReference>
<dbReference type="InterPro" id="IPR020579">
    <property type="entry name" value="Exonuc_VII_lsu_C"/>
</dbReference>
<evidence type="ECO:0000313" key="9">
    <source>
        <dbReference type="EMBL" id="SUE35077.1"/>
    </source>
</evidence>
<comment type="subcellular location">
    <subcellularLocation>
        <location evidence="5 6">Cytoplasm</location>
    </subcellularLocation>
</comment>
<comment type="similarity">
    <text evidence="5 6">Belongs to the XseA family.</text>
</comment>
<accession>A0A379MW56</accession>
<comment type="subunit">
    <text evidence="5">Heterooligomer composed of large and small subunits.</text>
</comment>
<dbReference type="EC" id="3.1.11.6" evidence="5"/>
<dbReference type="Proteomes" id="UP000255233">
    <property type="component" value="Unassembled WGS sequence"/>
</dbReference>
<dbReference type="GO" id="GO:0003676">
    <property type="term" value="F:nucleic acid binding"/>
    <property type="evidence" value="ECO:0007669"/>
    <property type="project" value="InterPro"/>
</dbReference>
<dbReference type="GO" id="GO:0005737">
    <property type="term" value="C:cytoplasm"/>
    <property type="evidence" value="ECO:0007669"/>
    <property type="project" value="UniProtKB-SubCell"/>
</dbReference>
<name>A0A379MW56_9BACT</name>
<evidence type="ECO:0000256" key="1">
    <source>
        <dbReference type="ARBA" id="ARBA00022490"/>
    </source>
</evidence>
<dbReference type="Pfam" id="PF13742">
    <property type="entry name" value="tRNA_anti_2"/>
    <property type="match status" value="1"/>
</dbReference>
<gene>
    <name evidence="5 9" type="primary">xseA</name>
    <name evidence="9" type="ORF">NCTC11190_02322</name>
</gene>
<feature type="domain" description="OB-fold nucleic acid binding" evidence="8">
    <location>
        <begin position="6"/>
        <end position="113"/>
    </location>
</feature>
<evidence type="ECO:0000256" key="2">
    <source>
        <dbReference type="ARBA" id="ARBA00022722"/>
    </source>
</evidence>
<dbReference type="Pfam" id="PF02601">
    <property type="entry name" value="Exonuc_VII_L"/>
    <property type="match status" value="1"/>
</dbReference>
<dbReference type="PANTHER" id="PTHR30008">
    <property type="entry name" value="EXODEOXYRIBONUCLEASE 7 LARGE SUBUNIT"/>
    <property type="match status" value="1"/>
</dbReference>
<dbReference type="OrthoDB" id="9802795at2"/>
<reference evidence="9 10" key="1">
    <citation type="submission" date="2018-06" db="EMBL/GenBank/DDBJ databases">
        <authorList>
            <consortium name="Pathogen Informatics"/>
            <person name="Doyle S."/>
        </authorList>
    </citation>
    <scope>NUCLEOTIDE SEQUENCE [LARGE SCALE GENOMIC DNA]</scope>
    <source>
        <strain evidence="9 10">NCTC11190</strain>
    </source>
</reference>
<evidence type="ECO:0000256" key="6">
    <source>
        <dbReference type="RuleBase" id="RU004355"/>
    </source>
</evidence>
<protein>
    <recommendedName>
        <fullName evidence="5">Exodeoxyribonuclease 7 large subunit</fullName>
        <ecNumber evidence="5">3.1.11.6</ecNumber>
    </recommendedName>
    <alternativeName>
        <fullName evidence="5">Exodeoxyribonuclease VII large subunit</fullName>
        <shortName evidence="5">Exonuclease VII large subunit</shortName>
    </alternativeName>
</protein>
<keyword evidence="10" id="KW-1185">Reference proteome</keyword>
<dbReference type="NCBIfam" id="TIGR00237">
    <property type="entry name" value="xseA"/>
    <property type="match status" value="1"/>
</dbReference>
<dbReference type="RefSeq" id="WP_027291166.1">
    <property type="nucleotide sequence ID" value="NZ_UGVL01000001.1"/>
</dbReference>
<dbReference type="GO" id="GO:0008855">
    <property type="term" value="F:exodeoxyribonuclease VII activity"/>
    <property type="evidence" value="ECO:0007669"/>
    <property type="project" value="UniProtKB-UniRule"/>
</dbReference>
<organism evidence="9 10">
    <name type="scientific">Rikenella microfusus</name>
    <dbReference type="NCBI Taxonomy" id="28139"/>
    <lineage>
        <taxon>Bacteria</taxon>
        <taxon>Pseudomonadati</taxon>
        <taxon>Bacteroidota</taxon>
        <taxon>Bacteroidia</taxon>
        <taxon>Bacteroidales</taxon>
        <taxon>Rikenellaceae</taxon>
        <taxon>Rikenella</taxon>
    </lineage>
</organism>
<evidence type="ECO:0000256" key="3">
    <source>
        <dbReference type="ARBA" id="ARBA00022801"/>
    </source>
</evidence>
<dbReference type="AlphaFoldDB" id="A0A379MW56"/>
<keyword evidence="4 5" id="KW-0269">Exonuclease</keyword>
<dbReference type="InterPro" id="IPR025824">
    <property type="entry name" value="OB-fold_nuc-bd_dom"/>
</dbReference>
<dbReference type="CDD" id="cd04489">
    <property type="entry name" value="ExoVII_LU_OBF"/>
    <property type="match status" value="1"/>
</dbReference>
<feature type="domain" description="Exonuclease VII large subunit C-terminal" evidence="7">
    <location>
        <begin position="138"/>
        <end position="444"/>
    </location>
</feature>
<dbReference type="STRING" id="880526.GCA_000427365_01498"/>
<evidence type="ECO:0000259" key="8">
    <source>
        <dbReference type="Pfam" id="PF13742"/>
    </source>
</evidence>
<dbReference type="EMBL" id="UGVL01000001">
    <property type="protein sequence ID" value="SUE35077.1"/>
    <property type="molecule type" value="Genomic_DNA"/>
</dbReference>
<keyword evidence="1 5" id="KW-0963">Cytoplasm</keyword>
<dbReference type="PANTHER" id="PTHR30008:SF0">
    <property type="entry name" value="EXODEOXYRIBONUCLEASE 7 LARGE SUBUNIT"/>
    <property type="match status" value="1"/>
</dbReference>
<comment type="function">
    <text evidence="5">Bidirectionally degrades single-stranded DNA into large acid-insoluble oligonucleotides, which are then degraded further into small acid-soluble oligonucleotides.</text>
</comment>
<comment type="catalytic activity">
    <reaction evidence="5 6">
        <text>Exonucleolytic cleavage in either 5'- to 3'- or 3'- to 5'-direction to yield nucleoside 5'-phosphates.</text>
        <dbReference type="EC" id="3.1.11.6"/>
    </reaction>
</comment>
<proteinExistence type="inferred from homology"/>
<sequence>MENFITLSALQGHLRAVIEQYAGRAQWVVAEISECKVNYAGHCYLELVERPDNGKAPVAQARAVIWSSSYKMISGYFRFQTGSDLSAGMKVLVKCTVSYHPVYGLSLVVSDIDPAYTLGETERLRRQTIAQLEEEGVFGMNKDFELPDVLQRIAVISSAKAAGYRDFMQELEASPYRFDVRLFAAVVQGDAAENSIIGALEAVAEQADEFDAAVIIRGGGSTSDLGCFDNYRLCAYIAQLPLPVITGIGHDKDVSVADMVAHTSLKTPTAVAAFLVNRAAETNARLDDLYEETTDRARQTLMMETNRLENAGLLLASRSTGLLHTGMARLEKLKNGVRYVANERLDDERRRCSSFATRLGQHSARRLATAQAWTGYALQRLAAAAEGAAGRQRTRLELLEVSVTAASPRRILSRGYAIVRGVRSAGQVELGQPVEIELRDGVLGANIISKSTHKKNG</sequence>
<evidence type="ECO:0000259" key="7">
    <source>
        <dbReference type="Pfam" id="PF02601"/>
    </source>
</evidence>
<evidence type="ECO:0000256" key="4">
    <source>
        <dbReference type="ARBA" id="ARBA00022839"/>
    </source>
</evidence>
<keyword evidence="2 5" id="KW-0540">Nuclease</keyword>
<dbReference type="GO" id="GO:0006308">
    <property type="term" value="P:DNA catabolic process"/>
    <property type="evidence" value="ECO:0007669"/>
    <property type="project" value="UniProtKB-UniRule"/>
</dbReference>